<dbReference type="InterPro" id="IPR013783">
    <property type="entry name" value="Ig-like_fold"/>
</dbReference>
<keyword evidence="4" id="KW-0472">Membrane</keyword>
<dbReference type="GO" id="GO:0033691">
    <property type="term" value="F:sialic acid binding"/>
    <property type="evidence" value="ECO:0007669"/>
    <property type="project" value="TreeGrafter"/>
</dbReference>
<dbReference type="PANTHER" id="PTHR12035:SF125">
    <property type="entry name" value="SIALIC ACID-BINDING IG-LIKE LECTIN 5"/>
    <property type="match status" value="1"/>
</dbReference>
<reference evidence="5" key="2">
    <citation type="submission" date="2025-08" db="UniProtKB">
        <authorList>
            <consortium name="Ensembl"/>
        </authorList>
    </citation>
    <scope>IDENTIFICATION</scope>
</reference>
<dbReference type="InterPro" id="IPR036179">
    <property type="entry name" value="Ig-like_dom_sf"/>
</dbReference>
<dbReference type="Gene3D" id="2.60.40.10">
    <property type="entry name" value="Immunoglobulins"/>
    <property type="match status" value="1"/>
</dbReference>
<protein>
    <recommendedName>
        <fullName evidence="7">Ig-like domain-containing protein</fullName>
    </recommendedName>
</protein>
<dbReference type="GeneTree" id="ENSGT01150000286924"/>
<evidence type="ECO:0008006" key="7">
    <source>
        <dbReference type="Google" id="ProtNLM"/>
    </source>
</evidence>
<keyword evidence="3" id="KW-1133">Transmembrane helix</keyword>
<organism evidence="5 6">
    <name type="scientific">Oncorhynchus tshawytscha</name>
    <name type="common">Chinook salmon</name>
    <name type="synonym">Salmo tshawytscha</name>
    <dbReference type="NCBI Taxonomy" id="74940"/>
    <lineage>
        <taxon>Eukaryota</taxon>
        <taxon>Metazoa</taxon>
        <taxon>Chordata</taxon>
        <taxon>Craniata</taxon>
        <taxon>Vertebrata</taxon>
        <taxon>Euteleostomi</taxon>
        <taxon>Actinopterygii</taxon>
        <taxon>Neopterygii</taxon>
        <taxon>Teleostei</taxon>
        <taxon>Protacanthopterygii</taxon>
        <taxon>Salmoniformes</taxon>
        <taxon>Salmonidae</taxon>
        <taxon>Salmoninae</taxon>
        <taxon>Oncorhynchus</taxon>
    </lineage>
</organism>
<dbReference type="AlphaFoldDB" id="A0AAZ3SSI8"/>
<evidence type="ECO:0000313" key="5">
    <source>
        <dbReference type="Ensembl" id="ENSOTSP00005155953.1"/>
    </source>
</evidence>
<gene>
    <name evidence="5" type="primary">TPK1</name>
</gene>
<evidence type="ECO:0000313" key="6">
    <source>
        <dbReference type="Proteomes" id="UP000694402"/>
    </source>
</evidence>
<reference evidence="5" key="3">
    <citation type="submission" date="2025-09" db="UniProtKB">
        <authorList>
            <consortium name="Ensembl"/>
        </authorList>
    </citation>
    <scope>IDENTIFICATION</scope>
</reference>
<dbReference type="Proteomes" id="UP000694402">
    <property type="component" value="Unassembled WGS sequence"/>
</dbReference>
<evidence type="ECO:0000256" key="4">
    <source>
        <dbReference type="ARBA" id="ARBA00023136"/>
    </source>
</evidence>
<reference evidence="6" key="1">
    <citation type="journal article" date="2018" name="PLoS ONE">
        <title>Chinook salmon (Oncorhynchus tshawytscha) genome and transcriptome.</title>
        <authorList>
            <person name="Christensen K.A."/>
            <person name="Leong J.S."/>
            <person name="Sakhrani D."/>
            <person name="Biagi C.A."/>
            <person name="Minkley D.R."/>
            <person name="Withler R.E."/>
            <person name="Rondeau E.B."/>
            <person name="Koop B.F."/>
            <person name="Devlin R.H."/>
        </authorList>
    </citation>
    <scope>NUCLEOTIDE SEQUENCE [LARGE SCALE GENOMIC DNA]</scope>
</reference>
<dbReference type="PANTHER" id="PTHR12035">
    <property type="entry name" value="SIALIC ACID BINDING IMMUNOGLOBULIN-LIKE LECTIN"/>
    <property type="match status" value="1"/>
</dbReference>
<dbReference type="GO" id="GO:0007155">
    <property type="term" value="P:cell adhesion"/>
    <property type="evidence" value="ECO:0007669"/>
    <property type="project" value="TreeGrafter"/>
</dbReference>
<evidence type="ECO:0000256" key="3">
    <source>
        <dbReference type="ARBA" id="ARBA00022989"/>
    </source>
</evidence>
<name>A0AAZ3SSI8_ONCTS</name>
<evidence type="ECO:0000256" key="1">
    <source>
        <dbReference type="ARBA" id="ARBA00004167"/>
    </source>
</evidence>
<dbReference type="GO" id="GO:0005886">
    <property type="term" value="C:plasma membrane"/>
    <property type="evidence" value="ECO:0007669"/>
    <property type="project" value="TreeGrafter"/>
</dbReference>
<dbReference type="SUPFAM" id="SSF48726">
    <property type="entry name" value="Immunoglobulin"/>
    <property type="match status" value="1"/>
</dbReference>
<accession>A0AAZ3SSI8</accession>
<sequence>ILCFYFLPPALTQKPSVLTPPLTEGEPATLTCTDLTLLTPPLTEGEPATLTCTAPGILDLTAFTTTHFSTLTFTPSAKHDGTKVTCLVTFNGSVTTKKTLKLNVTRKYCTLSDLVLQQKLSGQSEREAASHPKRIRRKTRILLSHHRLYHHPVFHREI</sequence>
<dbReference type="Ensembl" id="ENSOTST00005192712.1">
    <property type="protein sequence ID" value="ENSOTSP00005155953.1"/>
    <property type="gene ID" value="ENSOTSG00005021387.2"/>
</dbReference>
<proteinExistence type="predicted"/>
<evidence type="ECO:0000256" key="2">
    <source>
        <dbReference type="ARBA" id="ARBA00022692"/>
    </source>
</evidence>
<keyword evidence="2" id="KW-0812">Transmembrane</keyword>
<keyword evidence="6" id="KW-1185">Reference proteome</keyword>
<dbReference type="InterPro" id="IPR051036">
    <property type="entry name" value="SIGLEC"/>
</dbReference>
<comment type="subcellular location">
    <subcellularLocation>
        <location evidence="1">Membrane</location>
        <topology evidence="1">Single-pass membrane protein</topology>
    </subcellularLocation>
</comment>